<keyword evidence="3" id="KW-1185">Reference proteome</keyword>
<dbReference type="EMBL" id="CM001743">
    <property type="protein sequence ID" value="KJB24176.1"/>
    <property type="molecule type" value="Genomic_DNA"/>
</dbReference>
<evidence type="ECO:0000256" key="1">
    <source>
        <dbReference type="SAM" id="SignalP"/>
    </source>
</evidence>
<dbReference type="Proteomes" id="UP000032304">
    <property type="component" value="Chromosome 4"/>
</dbReference>
<dbReference type="AlphaFoldDB" id="A0A0D2R3Y4"/>
<reference evidence="2 3" key="1">
    <citation type="journal article" date="2012" name="Nature">
        <title>Repeated polyploidization of Gossypium genomes and the evolution of spinnable cotton fibres.</title>
        <authorList>
            <person name="Paterson A.H."/>
            <person name="Wendel J.F."/>
            <person name="Gundlach H."/>
            <person name="Guo H."/>
            <person name="Jenkins J."/>
            <person name="Jin D."/>
            <person name="Llewellyn D."/>
            <person name="Showmaker K.C."/>
            <person name="Shu S."/>
            <person name="Udall J."/>
            <person name="Yoo M.J."/>
            <person name="Byers R."/>
            <person name="Chen W."/>
            <person name="Doron-Faigenboim A."/>
            <person name="Duke M.V."/>
            <person name="Gong L."/>
            <person name="Grimwood J."/>
            <person name="Grover C."/>
            <person name="Grupp K."/>
            <person name="Hu G."/>
            <person name="Lee T.H."/>
            <person name="Li J."/>
            <person name="Lin L."/>
            <person name="Liu T."/>
            <person name="Marler B.S."/>
            <person name="Page J.T."/>
            <person name="Roberts A.W."/>
            <person name="Romanel E."/>
            <person name="Sanders W.S."/>
            <person name="Szadkowski E."/>
            <person name="Tan X."/>
            <person name="Tang H."/>
            <person name="Xu C."/>
            <person name="Wang J."/>
            <person name="Wang Z."/>
            <person name="Zhang D."/>
            <person name="Zhang L."/>
            <person name="Ashrafi H."/>
            <person name="Bedon F."/>
            <person name="Bowers J.E."/>
            <person name="Brubaker C.L."/>
            <person name="Chee P.W."/>
            <person name="Das S."/>
            <person name="Gingle A.R."/>
            <person name="Haigler C.H."/>
            <person name="Harker D."/>
            <person name="Hoffmann L.V."/>
            <person name="Hovav R."/>
            <person name="Jones D.C."/>
            <person name="Lemke C."/>
            <person name="Mansoor S."/>
            <person name="ur Rahman M."/>
            <person name="Rainville L.N."/>
            <person name="Rambani A."/>
            <person name="Reddy U.K."/>
            <person name="Rong J.K."/>
            <person name="Saranga Y."/>
            <person name="Scheffler B.E."/>
            <person name="Scheffler J.A."/>
            <person name="Stelly D.M."/>
            <person name="Triplett B.A."/>
            <person name="Van Deynze A."/>
            <person name="Vaslin M.F."/>
            <person name="Waghmare V.N."/>
            <person name="Walford S.A."/>
            <person name="Wright R.J."/>
            <person name="Zaki E.A."/>
            <person name="Zhang T."/>
            <person name="Dennis E.S."/>
            <person name="Mayer K.F."/>
            <person name="Peterson D.G."/>
            <person name="Rokhsar D.S."/>
            <person name="Wang X."/>
            <person name="Schmutz J."/>
        </authorList>
    </citation>
    <scope>NUCLEOTIDE SEQUENCE [LARGE SCALE GENOMIC DNA]</scope>
</reference>
<evidence type="ECO:0000313" key="2">
    <source>
        <dbReference type="EMBL" id="KJB24176.1"/>
    </source>
</evidence>
<feature type="chain" id="PRO_5002266467" description="Secreted protein" evidence="1">
    <location>
        <begin position="21"/>
        <end position="142"/>
    </location>
</feature>
<sequence length="142" mass="15613">MECGLCWANLLLSLSYTVFSFSSALPGTSDSFTRELVCLSSFRSISASPTPCLKWNLLFSPAMESNFSLTFLNLRAISKRNKSGFRKEKKAVTWLLASVCRLRLRASVLKSSSTTSRSSAACLSFPSQFLIASLFHCFSSAP</sequence>
<protein>
    <recommendedName>
        <fullName evidence="4">Secreted protein</fullName>
    </recommendedName>
</protein>
<organism evidence="2 3">
    <name type="scientific">Gossypium raimondii</name>
    <name type="common">Peruvian cotton</name>
    <name type="synonym">Gossypium klotzschianum subsp. raimondii</name>
    <dbReference type="NCBI Taxonomy" id="29730"/>
    <lineage>
        <taxon>Eukaryota</taxon>
        <taxon>Viridiplantae</taxon>
        <taxon>Streptophyta</taxon>
        <taxon>Embryophyta</taxon>
        <taxon>Tracheophyta</taxon>
        <taxon>Spermatophyta</taxon>
        <taxon>Magnoliopsida</taxon>
        <taxon>eudicotyledons</taxon>
        <taxon>Gunneridae</taxon>
        <taxon>Pentapetalae</taxon>
        <taxon>rosids</taxon>
        <taxon>malvids</taxon>
        <taxon>Malvales</taxon>
        <taxon>Malvaceae</taxon>
        <taxon>Malvoideae</taxon>
        <taxon>Gossypium</taxon>
    </lineage>
</organism>
<evidence type="ECO:0000313" key="3">
    <source>
        <dbReference type="Proteomes" id="UP000032304"/>
    </source>
</evidence>
<accession>A0A0D2R3Y4</accession>
<proteinExistence type="predicted"/>
<gene>
    <name evidence="2" type="ORF">B456_004G131500</name>
</gene>
<feature type="signal peptide" evidence="1">
    <location>
        <begin position="1"/>
        <end position="20"/>
    </location>
</feature>
<keyword evidence="1" id="KW-0732">Signal</keyword>
<name>A0A0D2R3Y4_GOSRA</name>
<evidence type="ECO:0008006" key="4">
    <source>
        <dbReference type="Google" id="ProtNLM"/>
    </source>
</evidence>
<dbReference type="Gramene" id="KJB24176">
    <property type="protein sequence ID" value="KJB24176"/>
    <property type="gene ID" value="B456_004G131500"/>
</dbReference>